<feature type="chain" id="PRO_5025572654" description="Extracellular membrane protein CFEM domain-containing protein" evidence="3">
    <location>
        <begin position="23"/>
        <end position="303"/>
    </location>
</feature>
<feature type="compositionally biased region" description="Basic and acidic residues" evidence="1">
    <location>
        <begin position="275"/>
        <end position="289"/>
    </location>
</feature>
<keyword evidence="2" id="KW-0812">Transmembrane</keyword>
<evidence type="ECO:0000256" key="3">
    <source>
        <dbReference type="SAM" id="SignalP"/>
    </source>
</evidence>
<keyword evidence="3" id="KW-0732">Signal</keyword>
<organism evidence="4 5">
    <name type="scientific">Lophiostoma macrostomum CBS 122681</name>
    <dbReference type="NCBI Taxonomy" id="1314788"/>
    <lineage>
        <taxon>Eukaryota</taxon>
        <taxon>Fungi</taxon>
        <taxon>Dikarya</taxon>
        <taxon>Ascomycota</taxon>
        <taxon>Pezizomycotina</taxon>
        <taxon>Dothideomycetes</taxon>
        <taxon>Pleosporomycetidae</taxon>
        <taxon>Pleosporales</taxon>
        <taxon>Lophiostomataceae</taxon>
        <taxon>Lophiostoma</taxon>
    </lineage>
</organism>
<name>A0A6A6SVA6_9PLEO</name>
<feature type="region of interest" description="Disordered" evidence="1">
    <location>
        <begin position="193"/>
        <end position="213"/>
    </location>
</feature>
<gene>
    <name evidence="4" type="ORF">K491DRAFT_782565</name>
</gene>
<reference evidence="4" key="1">
    <citation type="journal article" date="2020" name="Stud. Mycol.">
        <title>101 Dothideomycetes genomes: a test case for predicting lifestyles and emergence of pathogens.</title>
        <authorList>
            <person name="Haridas S."/>
            <person name="Albert R."/>
            <person name="Binder M."/>
            <person name="Bloem J."/>
            <person name="Labutti K."/>
            <person name="Salamov A."/>
            <person name="Andreopoulos B."/>
            <person name="Baker S."/>
            <person name="Barry K."/>
            <person name="Bills G."/>
            <person name="Bluhm B."/>
            <person name="Cannon C."/>
            <person name="Castanera R."/>
            <person name="Culley D."/>
            <person name="Daum C."/>
            <person name="Ezra D."/>
            <person name="Gonzalez J."/>
            <person name="Henrissat B."/>
            <person name="Kuo A."/>
            <person name="Liang C."/>
            <person name="Lipzen A."/>
            <person name="Lutzoni F."/>
            <person name="Magnuson J."/>
            <person name="Mondo S."/>
            <person name="Nolan M."/>
            <person name="Ohm R."/>
            <person name="Pangilinan J."/>
            <person name="Park H.-J."/>
            <person name="Ramirez L."/>
            <person name="Alfaro M."/>
            <person name="Sun H."/>
            <person name="Tritt A."/>
            <person name="Yoshinaga Y."/>
            <person name="Zwiers L.-H."/>
            <person name="Turgeon B."/>
            <person name="Goodwin S."/>
            <person name="Spatafora J."/>
            <person name="Crous P."/>
            <person name="Grigoriev I."/>
        </authorList>
    </citation>
    <scope>NUCLEOTIDE SEQUENCE</scope>
    <source>
        <strain evidence="4">CBS 122681</strain>
    </source>
</reference>
<feature type="compositionally biased region" description="Pro residues" evidence="1">
    <location>
        <begin position="194"/>
        <end position="209"/>
    </location>
</feature>
<protein>
    <recommendedName>
        <fullName evidence="6">Extracellular membrane protein CFEM domain-containing protein</fullName>
    </recommendedName>
</protein>
<keyword evidence="5" id="KW-1185">Reference proteome</keyword>
<proteinExistence type="predicted"/>
<sequence length="303" mass="32694">MLLTIAVLHFFCFYTFRAVADAIPAARSLGCVDSVLYNKSLGTCKALDLKCICEQNASEAFWNKEFYGLLWEECNDTDKISFVHIFTDTCNAAHKDAYIPDQWLRLTATSTEREAPKSTNASASTTVVQATLTRTTVVMAPTLLVTPTSSASPSSAGQQSSLSMSMSIPPSPSLSTPAKITITWEATPSFSFDPLPPTSSLPTPAPTPNPKAHGLSADTRWSIGVGASVALFVLGLAIVLFVRSRRKKGKEKKSEVVREMDSLDPSSLASTRAMYPKDERKDGEARPVVELDGTNEVGHGARV</sequence>
<evidence type="ECO:0000256" key="2">
    <source>
        <dbReference type="SAM" id="Phobius"/>
    </source>
</evidence>
<keyword evidence="2" id="KW-1133">Transmembrane helix</keyword>
<evidence type="ECO:0000256" key="1">
    <source>
        <dbReference type="SAM" id="MobiDB-lite"/>
    </source>
</evidence>
<accession>A0A6A6SVA6</accession>
<keyword evidence="2" id="KW-0472">Membrane</keyword>
<dbReference type="AlphaFoldDB" id="A0A6A6SVA6"/>
<feature type="compositionally biased region" description="Basic and acidic residues" evidence="1">
    <location>
        <begin position="252"/>
        <end position="261"/>
    </location>
</feature>
<feature type="signal peptide" evidence="3">
    <location>
        <begin position="1"/>
        <end position="22"/>
    </location>
</feature>
<evidence type="ECO:0000313" key="4">
    <source>
        <dbReference type="EMBL" id="KAF2650533.1"/>
    </source>
</evidence>
<feature type="region of interest" description="Disordered" evidence="1">
    <location>
        <begin position="250"/>
        <end position="303"/>
    </location>
</feature>
<feature type="transmembrane region" description="Helical" evidence="2">
    <location>
        <begin position="221"/>
        <end position="242"/>
    </location>
</feature>
<feature type="region of interest" description="Disordered" evidence="1">
    <location>
        <begin position="147"/>
        <end position="174"/>
    </location>
</feature>
<evidence type="ECO:0008006" key="6">
    <source>
        <dbReference type="Google" id="ProtNLM"/>
    </source>
</evidence>
<dbReference type="Proteomes" id="UP000799324">
    <property type="component" value="Unassembled WGS sequence"/>
</dbReference>
<evidence type="ECO:0000313" key="5">
    <source>
        <dbReference type="Proteomes" id="UP000799324"/>
    </source>
</evidence>
<dbReference type="EMBL" id="MU004452">
    <property type="protein sequence ID" value="KAF2650533.1"/>
    <property type="molecule type" value="Genomic_DNA"/>
</dbReference>